<dbReference type="RefSeq" id="WP_052775033.1">
    <property type="nucleotide sequence ID" value="NZ_CP004021.1"/>
</dbReference>
<dbReference type="OrthoDB" id="1982at2"/>
<name>A0A0G3I9M3_LIBAF</name>
<dbReference type="Proteomes" id="UP000035503">
    <property type="component" value="Chromosome"/>
</dbReference>
<protein>
    <submittedName>
        <fullName evidence="1">Uncharacterized protein</fullName>
    </submittedName>
</protein>
<reference evidence="1 2" key="1">
    <citation type="journal article" date="2015" name="Genome Announc.">
        <title>Complete Genome Sequence of 'Candidatus Liberibacter africanus,' a Bacterium Associated with Citrus Huanglongbing.</title>
        <authorList>
            <person name="Lin H."/>
            <person name="Pietersen G."/>
            <person name="Han C."/>
            <person name="Read D.A."/>
            <person name="Lou B."/>
            <person name="Gupta G."/>
            <person name="Civerolo E.L."/>
        </authorList>
    </citation>
    <scope>NUCLEOTIDE SEQUENCE [LARGE SCALE GENOMIC DNA]</scope>
    <source>
        <strain evidence="1 2">PTSAPSY</strain>
    </source>
</reference>
<dbReference type="PATRIC" id="fig|1277257.4.peg.921"/>
<accession>A0A0G3I9M3</accession>
<dbReference type="KEGG" id="lau:G293_04275"/>
<dbReference type="AlphaFoldDB" id="A0A0G3I9M3"/>
<organism evidence="1 2">
    <name type="scientific">Candidatus Liberibacter africanus PTSAPSY</name>
    <dbReference type="NCBI Taxonomy" id="1277257"/>
    <lineage>
        <taxon>Bacteria</taxon>
        <taxon>Pseudomonadati</taxon>
        <taxon>Pseudomonadota</taxon>
        <taxon>Alphaproteobacteria</taxon>
        <taxon>Hyphomicrobiales</taxon>
        <taxon>Rhizobiaceae</taxon>
        <taxon>Liberibacter</taxon>
    </lineage>
</organism>
<evidence type="ECO:0000313" key="2">
    <source>
        <dbReference type="Proteomes" id="UP000035503"/>
    </source>
</evidence>
<dbReference type="STRING" id="1277257.G293_04275"/>
<proteinExistence type="predicted"/>
<sequence>MLRFKTFSDIVNELIEETKPEQKPRKYLGASVIGDPCSHKLQYHLTQTPKDEEFSSRTLRIFDKGHAFE</sequence>
<keyword evidence="2" id="KW-1185">Reference proteome</keyword>
<evidence type="ECO:0000313" key="1">
    <source>
        <dbReference type="EMBL" id="AKK20477.1"/>
    </source>
</evidence>
<gene>
    <name evidence="1" type="ORF">G293_04275</name>
</gene>
<dbReference type="EMBL" id="CP004021">
    <property type="protein sequence ID" value="AKK20477.1"/>
    <property type="molecule type" value="Genomic_DNA"/>
</dbReference>